<dbReference type="EMBL" id="JASBWT010000001">
    <property type="protein sequence ID" value="KAJ9109017.1"/>
    <property type="molecule type" value="Genomic_DNA"/>
</dbReference>
<sequence length="385" mass="44626">MTIGRHENITYAEFEHNLADLNEPVIVGVSLTASWPCTSEWRLANGPNLAALRRYGHHSVQVANCSVRQFNEFERSERKLDEILDIWEREEGQNGRLYVKDWHQALLLEQDGGRQDQIYTTPDIFKDDWMTHHALSLAPPDDYRFTYAGPPGTFTPVHRDVYGSYSWSSNIVGRKRWWLIPPEHTQLFRTRSSKDDLVFDVREVDEALWEDKVLVVEQHAGETIFVPSGWHHQVENMDFCISINQNFASSHIMPTIYHNLLHSLSRVEDAISDVKELLQEQALKNAEPSDAENTEETLSWEKEWFEQVQSLLEMDAGWGLRGFWSMVAYNLRNPPTNASLRPSDEYVFTNIRPLVEDFKQRREYVVLADLARIVDEVASIVGTRP</sequence>
<dbReference type="Proteomes" id="UP001227268">
    <property type="component" value="Unassembled WGS sequence"/>
</dbReference>
<name>A0ACC2WD76_9TREE</name>
<protein>
    <submittedName>
        <fullName evidence="1">Uncharacterized protein</fullName>
    </submittedName>
</protein>
<gene>
    <name evidence="1" type="ORF">QFC21_000343</name>
</gene>
<reference evidence="1" key="1">
    <citation type="submission" date="2023-04" db="EMBL/GenBank/DDBJ databases">
        <title>Draft Genome sequencing of Naganishia species isolated from polar environments using Oxford Nanopore Technology.</title>
        <authorList>
            <person name="Leo P."/>
            <person name="Venkateswaran K."/>
        </authorList>
    </citation>
    <scope>NUCLEOTIDE SEQUENCE</scope>
    <source>
        <strain evidence="1">MNA-CCFEE 5423</strain>
    </source>
</reference>
<comment type="caution">
    <text evidence="1">The sequence shown here is derived from an EMBL/GenBank/DDBJ whole genome shotgun (WGS) entry which is preliminary data.</text>
</comment>
<proteinExistence type="predicted"/>
<organism evidence="1 2">
    <name type="scientific">Naganishia friedmannii</name>
    <dbReference type="NCBI Taxonomy" id="89922"/>
    <lineage>
        <taxon>Eukaryota</taxon>
        <taxon>Fungi</taxon>
        <taxon>Dikarya</taxon>
        <taxon>Basidiomycota</taxon>
        <taxon>Agaricomycotina</taxon>
        <taxon>Tremellomycetes</taxon>
        <taxon>Filobasidiales</taxon>
        <taxon>Filobasidiaceae</taxon>
        <taxon>Naganishia</taxon>
    </lineage>
</organism>
<accession>A0ACC2WD76</accession>
<evidence type="ECO:0000313" key="1">
    <source>
        <dbReference type="EMBL" id="KAJ9109017.1"/>
    </source>
</evidence>
<keyword evidence="2" id="KW-1185">Reference proteome</keyword>
<evidence type="ECO:0000313" key="2">
    <source>
        <dbReference type="Proteomes" id="UP001227268"/>
    </source>
</evidence>